<proteinExistence type="predicted"/>
<evidence type="ECO:0000313" key="5">
    <source>
        <dbReference type="Proteomes" id="UP000198901"/>
    </source>
</evidence>
<evidence type="ECO:0000313" key="4">
    <source>
        <dbReference type="EMBL" id="SDM23451.1"/>
    </source>
</evidence>
<organism evidence="4 5">
    <name type="scientific">Siphonobacter aquaeclarae</name>
    <dbReference type="NCBI Taxonomy" id="563176"/>
    <lineage>
        <taxon>Bacteria</taxon>
        <taxon>Pseudomonadati</taxon>
        <taxon>Bacteroidota</taxon>
        <taxon>Cytophagia</taxon>
        <taxon>Cytophagales</taxon>
        <taxon>Cytophagaceae</taxon>
        <taxon>Siphonobacter</taxon>
    </lineage>
</organism>
<feature type="domain" description="DUF3298" evidence="2">
    <location>
        <begin position="184"/>
        <end position="260"/>
    </location>
</feature>
<dbReference type="Proteomes" id="UP000198901">
    <property type="component" value="Unassembled WGS sequence"/>
</dbReference>
<evidence type="ECO:0000256" key="1">
    <source>
        <dbReference type="SAM" id="SignalP"/>
    </source>
</evidence>
<dbReference type="InterPro" id="IPR021729">
    <property type="entry name" value="DUF3298"/>
</dbReference>
<feature type="chain" id="PRO_5011580834" description="DUF3298 domain-containing protein" evidence="1">
    <location>
        <begin position="17"/>
        <end position="269"/>
    </location>
</feature>
<dbReference type="AlphaFoldDB" id="A0A1G9RJX0"/>
<accession>A0A1G9RJX0</accession>
<evidence type="ECO:0000259" key="3">
    <source>
        <dbReference type="Pfam" id="PF13739"/>
    </source>
</evidence>
<evidence type="ECO:0008006" key="6">
    <source>
        <dbReference type="Google" id="ProtNLM"/>
    </source>
</evidence>
<evidence type="ECO:0000259" key="2">
    <source>
        <dbReference type="Pfam" id="PF11738"/>
    </source>
</evidence>
<dbReference type="OrthoDB" id="594879at2"/>
<dbReference type="InterPro" id="IPR025303">
    <property type="entry name" value="PdaC"/>
</dbReference>
<dbReference type="Gene3D" id="3.90.640.20">
    <property type="entry name" value="Heat-shock cognate protein, ATPase"/>
    <property type="match status" value="1"/>
</dbReference>
<dbReference type="Gene3D" id="3.30.565.40">
    <property type="entry name" value="Fervidobacterium nodosum Rt17-B1 like"/>
    <property type="match status" value="1"/>
</dbReference>
<keyword evidence="1" id="KW-0732">Signal</keyword>
<dbReference type="STRING" id="563176.SAMN04488090_2925"/>
<dbReference type="Pfam" id="PF11738">
    <property type="entry name" value="DUF3298"/>
    <property type="match status" value="1"/>
</dbReference>
<protein>
    <recommendedName>
        <fullName evidence="6">DUF3298 domain-containing protein</fullName>
    </recommendedName>
</protein>
<keyword evidence="5" id="KW-1185">Reference proteome</keyword>
<dbReference type="EMBL" id="FNGS01000005">
    <property type="protein sequence ID" value="SDM23451.1"/>
    <property type="molecule type" value="Genomic_DNA"/>
</dbReference>
<dbReference type="Pfam" id="PF13739">
    <property type="entry name" value="PdaC"/>
    <property type="match status" value="1"/>
</dbReference>
<feature type="signal peptide" evidence="1">
    <location>
        <begin position="1"/>
        <end position="16"/>
    </location>
</feature>
<sequence length="269" mass="29910">MKKLPLLLAAPLLWLAACESKKGSSETSESTADTLHYAVTADSVKSKTCIRPDSLCATASFAYPVFDGNKALNDSILRDVLTFSGFFDGESTPEELKKSTPKSAMSDFVGGFDDFVADQRKRFPKEPIMGGVWTNELKANVLYQTKDMIAVSYFNFIYSGGAHPNTNTSYANYHRDGRKVRLSELFQAGYEPKLAAIAEKIFRAQEGLKAGEPLGEKYFFEGGRFVLNDNFSIRPDGILFHYNPYEIKSYAEGPTDLFLPNAELKALRK</sequence>
<dbReference type="RefSeq" id="WP_093203633.1">
    <property type="nucleotide sequence ID" value="NZ_FNGS01000005.1"/>
</dbReference>
<feature type="domain" description="Deacetylase PdaC" evidence="3">
    <location>
        <begin position="56"/>
        <end position="166"/>
    </location>
</feature>
<dbReference type="PROSITE" id="PS51257">
    <property type="entry name" value="PROKAR_LIPOPROTEIN"/>
    <property type="match status" value="1"/>
</dbReference>
<name>A0A1G9RJX0_9BACT</name>
<dbReference type="InterPro" id="IPR037126">
    <property type="entry name" value="PdaC/RsiV-like_sf"/>
</dbReference>
<reference evidence="4 5" key="1">
    <citation type="submission" date="2016-10" db="EMBL/GenBank/DDBJ databases">
        <authorList>
            <person name="de Groot N.N."/>
        </authorList>
    </citation>
    <scope>NUCLEOTIDE SEQUENCE [LARGE SCALE GENOMIC DNA]</scope>
    <source>
        <strain evidence="4 5">DSM 21668</strain>
    </source>
</reference>
<gene>
    <name evidence="4" type="ORF">SAMN04488090_2925</name>
</gene>